<keyword evidence="3" id="KW-1185">Reference proteome</keyword>
<evidence type="ECO:0000313" key="2">
    <source>
        <dbReference type="EMBL" id="MRX48262.1"/>
    </source>
</evidence>
<dbReference type="Gene3D" id="3.60.21.10">
    <property type="match status" value="1"/>
</dbReference>
<dbReference type="PANTHER" id="PTHR12905:SF0">
    <property type="entry name" value="CALCINEURIN-LIKE PHOSPHOESTERASE DOMAIN-CONTAINING PROTEIN"/>
    <property type="match status" value="1"/>
</dbReference>
<dbReference type="RefSeq" id="WP_154288355.1">
    <property type="nucleotide sequence ID" value="NZ_WKJI01000004.1"/>
</dbReference>
<gene>
    <name evidence="2" type="ORF">GJJ64_13770</name>
</gene>
<comment type="caution">
    <text evidence="2">The sequence shown here is derived from an EMBL/GenBank/DDBJ whole genome shotgun (WGS) entry which is preliminary data.</text>
</comment>
<dbReference type="Proteomes" id="UP000462931">
    <property type="component" value="Unassembled WGS sequence"/>
</dbReference>
<dbReference type="SUPFAM" id="SSF56300">
    <property type="entry name" value="Metallo-dependent phosphatases"/>
    <property type="match status" value="1"/>
</dbReference>
<dbReference type="AlphaFoldDB" id="A0A7K0FR94"/>
<dbReference type="EMBL" id="WKJI01000004">
    <property type="protein sequence ID" value="MRX48262.1"/>
    <property type="molecule type" value="Genomic_DNA"/>
</dbReference>
<organism evidence="2 3">
    <name type="scientific">Pedobacter puniceum</name>
    <dbReference type="NCBI Taxonomy" id="2666136"/>
    <lineage>
        <taxon>Bacteria</taxon>
        <taxon>Pseudomonadati</taxon>
        <taxon>Bacteroidota</taxon>
        <taxon>Sphingobacteriia</taxon>
        <taxon>Sphingobacteriales</taxon>
        <taxon>Sphingobacteriaceae</taxon>
        <taxon>Pedobacter</taxon>
    </lineage>
</organism>
<dbReference type="InterPro" id="IPR029052">
    <property type="entry name" value="Metallo-depent_PP-like"/>
</dbReference>
<dbReference type="CDD" id="cd07379">
    <property type="entry name" value="MPP_239FB"/>
    <property type="match status" value="1"/>
</dbReference>
<evidence type="ECO:0000313" key="3">
    <source>
        <dbReference type="Proteomes" id="UP000462931"/>
    </source>
</evidence>
<protein>
    <submittedName>
        <fullName evidence="2">Metallophosphoesterase</fullName>
    </submittedName>
</protein>
<name>A0A7K0FR94_9SPHI</name>
<dbReference type="PANTHER" id="PTHR12905">
    <property type="entry name" value="METALLOPHOSPHOESTERASE"/>
    <property type="match status" value="1"/>
</dbReference>
<reference evidence="2 3" key="1">
    <citation type="submission" date="2019-11" db="EMBL/GenBank/DDBJ databases">
        <authorList>
            <person name="Cheng Q."/>
            <person name="Yang Z."/>
        </authorList>
    </citation>
    <scope>NUCLEOTIDE SEQUENCE [LARGE SCALE GENOMIC DNA]</scope>
    <source>
        <strain evidence="2 3">HX-22-1</strain>
    </source>
</reference>
<dbReference type="InterPro" id="IPR051693">
    <property type="entry name" value="UPF0046_metallophosphoest"/>
</dbReference>
<dbReference type="Pfam" id="PF00149">
    <property type="entry name" value="Metallophos"/>
    <property type="match status" value="1"/>
</dbReference>
<sequence length="211" mass="24074">MPAFTILSDTHNLHHKLKLCGGDFLIHCGDVTEYGTEDELEDFIYWFTKQNYTHKIFIAGNHDLCLENISKKQKKAIIPPNITYLENKGININGINIYGSPVTPYYLGMAFNRKRGDEIRKIWNKIPLNTDILITHTPPFTIMDNKLGCEDLLKTLQKVKPKLAVFGHIHEHYGTQEKNGTAYINAAITSNITGSHQPYYKLLHPPVDILI</sequence>
<evidence type="ECO:0000259" key="1">
    <source>
        <dbReference type="Pfam" id="PF00149"/>
    </source>
</evidence>
<feature type="domain" description="Calcineurin-like phosphoesterase" evidence="1">
    <location>
        <begin position="4"/>
        <end position="171"/>
    </location>
</feature>
<dbReference type="InterPro" id="IPR004843">
    <property type="entry name" value="Calcineurin-like_PHP"/>
</dbReference>
<dbReference type="GO" id="GO:0016787">
    <property type="term" value="F:hydrolase activity"/>
    <property type="evidence" value="ECO:0007669"/>
    <property type="project" value="InterPro"/>
</dbReference>
<proteinExistence type="predicted"/>
<accession>A0A7K0FR94</accession>